<protein>
    <submittedName>
        <fullName evidence="3">YciK family oxidoreductase</fullName>
    </submittedName>
</protein>
<evidence type="ECO:0000313" key="3">
    <source>
        <dbReference type="EMBL" id="MCW8108533.1"/>
    </source>
</evidence>
<accession>A0ABT3P6Z2</accession>
<dbReference type="Gene3D" id="3.40.50.720">
    <property type="entry name" value="NAD(P)-binding Rossmann-like Domain"/>
    <property type="match status" value="1"/>
</dbReference>
<name>A0ABT3P6Z2_9ALTE</name>
<keyword evidence="4" id="KW-1185">Reference proteome</keyword>
<reference evidence="3" key="1">
    <citation type="submission" date="2022-11" db="EMBL/GenBank/DDBJ databases">
        <title>Alteromonas sp. nov., isolated from sea water of the Qingdao.</title>
        <authorList>
            <person name="Wang Q."/>
        </authorList>
    </citation>
    <scope>NUCLEOTIDE SEQUENCE</scope>
    <source>
        <strain evidence="3">ASW11-7</strain>
    </source>
</reference>
<dbReference type="SUPFAM" id="SSF51735">
    <property type="entry name" value="NAD(P)-binding Rossmann-fold domains"/>
    <property type="match status" value="1"/>
</dbReference>
<organism evidence="3 4">
    <name type="scientific">Alteromonas aquimaris</name>
    <dbReference type="NCBI Taxonomy" id="2998417"/>
    <lineage>
        <taxon>Bacteria</taxon>
        <taxon>Pseudomonadati</taxon>
        <taxon>Pseudomonadota</taxon>
        <taxon>Gammaproteobacteria</taxon>
        <taxon>Alteromonadales</taxon>
        <taxon>Alteromonadaceae</taxon>
        <taxon>Alteromonas/Salinimonas group</taxon>
        <taxon>Alteromonas</taxon>
    </lineage>
</organism>
<dbReference type="NCBIfam" id="NF006509">
    <property type="entry name" value="PRK08945.1"/>
    <property type="match status" value="1"/>
</dbReference>
<dbReference type="InterPro" id="IPR002347">
    <property type="entry name" value="SDR_fam"/>
</dbReference>
<dbReference type="Proteomes" id="UP001142810">
    <property type="component" value="Unassembled WGS sequence"/>
</dbReference>
<dbReference type="PROSITE" id="PS00061">
    <property type="entry name" value="ADH_SHORT"/>
    <property type="match status" value="1"/>
</dbReference>
<dbReference type="Pfam" id="PF00106">
    <property type="entry name" value="adh_short"/>
    <property type="match status" value="1"/>
</dbReference>
<keyword evidence="2" id="KW-0560">Oxidoreductase</keyword>
<gene>
    <name evidence="3" type="ORF">OPS25_08495</name>
</gene>
<evidence type="ECO:0000256" key="1">
    <source>
        <dbReference type="ARBA" id="ARBA00006484"/>
    </source>
</evidence>
<proteinExistence type="inferred from homology"/>
<comment type="similarity">
    <text evidence="1">Belongs to the short-chain dehydrogenases/reductases (SDR) family.</text>
</comment>
<dbReference type="EMBL" id="JAPFRD010000010">
    <property type="protein sequence ID" value="MCW8108533.1"/>
    <property type="molecule type" value="Genomic_DNA"/>
</dbReference>
<evidence type="ECO:0000313" key="4">
    <source>
        <dbReference type="Proteomes" id="UP001142810"/>
    </source>
</evidence>
<dbReference type="PANTHER" id="PTHR42901:SF1">
    <property type="entry name" value="ALCOHOL DEHYDROGENASE"/>
    <property type="match status" value="1"/>
</dbReference>
<dbReference type="PRINTS" id="PR00081">
    <property type="entry name" value="GDHRDH"/>
</dbReference>
<dbReference type="InterPro" id="IPR036291">
    <property type="entry name" value="NAD(P)-bd_dom_sf"/>
</dbReference>
<sequence>MNDYQAVPELLKDKIILITGAGDGIGAAAAKTYAAHGATCILLGRTVSKLEQIYDEIIAEGYPEPAIVPLDLNGATPTHYDQMAMTIKDQFGRLDGILFNASILGHIGPFGDIEPDQWQQIMQVNVNSAAFMLKSLLPVLRASEQASVIFTTSSVGREGRSFWNGYAVSKFATEGLMQVLAAEYANRNIRFNCINPGATQTQMRASAFPAEDASTLKTPQQIMPLYLYLMGDDSIQVNGQSLDCQPKK</sequence>
<evidence type="ECO:0000256" key="2">
    <source>
        <dbReference type="ARBA" id="ARBA00023002"/>
    </source>
</evidence>
<comment type="caution">
    <text evidence="3">The sequence shown here is derived from an EMBL/GenBank/DDBJ whole genome shotgun (WGS) entry which is preliminary data.</text>
</comment>
<dbReference type="InterPro" id="IPR020904">
    <property type="entry name" value="Sc_DH/Rdtase_CS"/>
</dbReference>
<dbReference type="PANTHER" id="PTHR42901">
    <property type="entry name" value="ALCOHOL DEHYDROGENASE"/>
    <property type="match status" value="1"/>
</dbReference>
<dbReference type="RefSeq" id="WP_265617260.1">
    <property type="nucleotide sequence ID" value="NZ_JAPFRD010000010.1"/>
</dbReference>